<proteinExistence type="predicted"/>
<gene>
    <name evidence="2" type="ORF">M878_42665</name>
</gene>
<dbReference type="EMBL" id="AWQX01000384">
    <property type="protein sequence ID" value="EST19192.1"/>
    <property type="molecule type" value="Genomic_DNA"/>
</dbReference>
<keyword evidence="3" id="KW-1185">Reference proteome</keyword>
<sequence length="211" mass="22384">MAAAVPVILAGCDGKHAHKAASGPSGAPASGVPVADNTVIMIIRHGEKPGKHESGFDQNGRPDAKSLTQHGWERARALPRLFDPPKGQALKPGIMRPRTIYAAADQGPLAGAHRMRETVTPLSQHMGIALTTTYAESEETALAKAALSAPQPVLICWEHSRIPAIVDALGASHSGAPAQWPERFDLVWVFTHTGGSWTFRQVGQHLLPGDV</sequence>
<accession>V6JH38</accession>
<dbReference type="STRING" id="1352936.M878_42665"/>
<dbReference type="Proteomes" id="UP000017984">
    <property type="component" value="Chromosome"/>
</dbReference>
<comment type="caution">
    <text evidence="2">The sequence shown here is derived from an EMBL/GenBank/DDBJ whole genome shotgun (WGS) entry which is preliminary data.</text>
</comment>
<evidence type="ECO:0000313" key="2">
    <source>
        <dbReference type="EMBL" id="EST19192.1"/>
    </source>
</evidence>
<evidence type="ECO:0008006" key="4">
    <source>
        <dbReference type="Google" id="ProtNLM"/>
    </source>
</evidence>
<evidence type="ECO:0000313" key="3">
    <source>
        <dbReference type="Proteomes" id="UP000017984"/>
    </source>
</evidence>
<dbReference type="AlphaFoldDB" id="V6JH38"/>
<reference evidence="2 3" key="1">
    <citation type="journal article" date="2014" name="Genome Announc.">
        <title>Draft Genome Sequence of Streptomyces roseochromogenes subsp. oscitans DS 12.976, Producer of the Aminocoumarin Antibiotic Clorobiocin.</title>
        <authorList>
            <person name="Ruckert C."/>
            <person name="Kalinowski J."/>
            <person name="Heide L."/>
            <person name="Apel A.K."/>
        </authorList>
    </citation>
    <scope>NUCLEOTIDE SEQUENCE [LARGE SCALE GENOMIC DNA]</scope>
    <source>
        <strain evidence="2 3">DS 12.976</strain>
    </source>
</reference>
<name>V6JH38_STRRC</name>
<dbReference type="PATRIC" id="fig|1352936.5.peg.8833"/>
<organism evidence="2 3">
    <name type="scientific">Streptomyces roseochromogenus subsp. oscitans DS 12.976</name>
    <dbReference type="NCBI Taxonomy" id="1352936"/>
    <lineage>
        <taxon>Bacteria</taxon>
        <taxon>Bacillati</taxon>
        <taxon>Actinomycetota</taxon>
        <taxon>Actinomycetes</taxon>
        <taxon>Kitasatosporales</taxon>
        <taxon>Streptomycetaceae</taxon>
        <taxon>Streptomyces</taxon>
    </lineage>
</organism>
<dbReference type="HOGENOM" id="CLU_085795_0_0_11"/>
<evidence type="ECO:0000256" key="1">
    <source>
        <dbReference type="SAM" id="MobiDB-lite"/>
    </source>
</evidence>
<feature type="compositionally biased region" description="Basic and acidic residues" evidence="1">
    <location>
        <begin position="47"/>
        <end position="64"/>
    </location>
</feature>
<feature type="region of interest" description="Disordered" evidence="1">
    <location>
        <begin position="47"/>
        <end position="66"/>
    </location>
</feature>
<dbReference type="OrthoDB" id="8448116at2"/>
<protein>
    <recommendedName>
        <fullName evidence="4">Phosphoglycerate mutase</fullName>
    </recommendedName>
</protein>